<evidence type="ECO:0000313" key="5">
    <source>
        <dbReference type="EMBL" id="TDR52803.1"/>
    </source>
</evidence>
<protein>
    <submittedName>
        <fullName evidence="5">Type I restriction enzyme S subunit</fullName>
    </submittedName>
</protein>
<dbReference type="OrthoDB" id="9795776at2"/>
<dbReference type="Gene3D" id="3.90.220.20">
    <property type="entry name" value="DNA methylase specificity domains"/>
    <property type="match status" value="2"/>
</dbReference>
<organism evidence="5 6">
    <name type="scientific">Listeria rocourtiae</name>
    <dbReference type="NCBI Taxonomy" id="647910"/>
    <lineage>
        <taxon>Bacteria</taxon>
        <taxon>Bacillati</taxon>
        <taxon>Bacillota</taxon>
        <taxon>Bacilli</taxon>
        <taxon>Bacillales</taxon>
        <taxon>Listeriaceae</taxon>
        <taxon>Listeria</taxon>
    </lineage>
</organism>
<reference evidence="5 6" key="1">
    <citation type="submission" date="2019-03" db="EMBL/GenBank/DDBJ databases">
        <title>Genomic Encyclopedia of Type Strains, Phase III (KMG-III): the genomes of soil and plant-associated and newly described type strains.</title>
        <authorList>
            <person name="Whitman W."/>
        </authorList>
    </citation>
    <scope>NUCLEOTIDE SEQUENCE [LARGE SCALE GENOMIC DNA]</scope>
    <source>
        <strain evidence="5 6">CECT 7972</strain>
    </source>
</reference>
<evidence type="ECO:0000313" key="6">
    <source>
        <dbReference type="Proteomes" id="UP000295558"/>
    </source>
</evidence>
<evidence type="ECO:0000256" key="1">
    <source>
        <dbReference type="ARBA" id="ARBA00010923"/>
    </source>
</evidence>
<evidence type="ECO:0000259" key="4">
    <source>
        <dbReference type="Pfam" id="PF01420"/>
    </source>
</evidence>
<dbReference type="PANTHER" id="PTHR30408">
    <property type="entry name" value="TYPE-1 RESTRICTION ENZYME ECOKI SPECIFICITY PROTEIN"/>
    <property type="match status" value="1"/>
</dbReference>
<dbReference type="AlphaFoldDB" id="A0A4R6ZKD1"/>
<proteinExistence type="inferred from homology"/>
<keyword evidence="3" id="KW-0238">DNA-binding</keyword>
<dbReference type="GO" id="GO:0003677">
    <property type="term" value="F:DNA binding"/>
    <property type="evidence" value="ECO:0007669"/>
    <property type="project" value="UniProtKB-KW"/>
</dbReference>
<dbReference type="EMBL" id="SNZK01000006">
    <property type="protein sequence ID" value="TDR52803.1"/>
    <property type="molecule type" value="Genomic_DNA"/>
</dbReference>
<evidence type="ECO:0000256" key="3">
    <source>
        <dbReference type="ARBA" id="ARBA00023125"/>
    </source>
</evidence>
<dbReference type="PANTHER" id="PTHR30408:SF12">
    <property type="entry name" value="TYPE I RESTRICTION ENZYME MJAVIII SPECIFICITY SUBUNIT"/>
    <property type="match status" value="1"/>
</dbReference>
<dbReference type="GO" id="GO:0009307">
    <property type="term" value="P:DNA restriction-modification system"/>
    <property type="evidence" value="ECO:0007669"/>
    <property type="project" value="UniProtKB-KW"/>
</dbReference>
<keyword evidence="6" id="KW-1185">Reference proteome</keyword>
<feature type="domain" description="Type I restriction modification DNA specificity" evidence="4">
    <location>
        <begin position="233"/>
        <end position="394"/>
    </location>
</feature>
<dbReference type="InterPro" id="IPR044946">
    <property type="entry name" value="Restrct_endonuc_typeI_TRD_sf"/>
</dbReference>
<dbReference type="SUPFAM" id="SSF116734">
    <property type="entry name" value="DNA methylase specificity domain"/>
    <property type="match status" value="2"/>
</dbReference>
<comment type="caution">
    <text evidence="5">The sequence shown here is derived from an EMBL/GenBank/DDBJ whole genome shotgun (WGS) entry which is preliminary data.</text>
</comment>
<evidence type="ECO:0000256" key="2">
    <source>
        <dbReference type="ARBA" id="ARBA00022747"/>
    </source>
</evidence>
<gene>
    <name evidence="5" type="ORF">DFP96_1067</name>
</gene>
<accession>A0A4R6ZKD1</accession>
<keyword evidence="2" id="KW-0680">Restriction system</keyword>
<sequence>MFFDAWELRKLGDITKRVRGNDGRMDLPTLTISAGSGWLDQKDRFSGNIAGKEQMNYTLLKKGQLSYNHGNSKLAKYGAVFELKTYDEALVPRVYHSFETNVLATSDFIEYIFATKRPDRELAKLVSSGARMDGLLNINFNEFVGINVNIPSVEEQQKIGSFFKQIDNTIALHQRKLDTLKQMKKGFLQQMFPENEEKVPKVRFAGFEEEWALRKFHNLVDTNNGIRRGPFGSALKKDLFVKESDYVVYEQQNAIYNKYETRYNITKDKYEELIKFKVLPGDFIMSGAGTIGRISLVPEGIKHGVFNQALIRFKLNHEKTDSKYFLQLMRSENMQRMLTGSNPGSAMINLVPMSEVKNWDILVPELEEQKLLGIFFTNIDNIIAFHQQKLDQLKILKKAYLQNMFI</sequence>
<dbReference type="InterPro" id="IPR052021">
    <property type="entry name" value="Type-I_RS_S_subunit"/>
</dbReference>
<dbReference type="Proteomes" id="UP000295558">
    <property type="component" value="Unassembled WGS sequence"/>
</dbReference>
<comment type="similarity">
    <text evidence="1">Belongs to the type-I restriction system S methylase family.</text>
</comment>
<feature type="domain" description="Type I restriction modification DNA specificity" evidence="4">
    <location>
        <begin position="130"/>
        <end position="182"/>
    </location>
</feature>
<name>A0A4R6ZKD1_9LIST</name>
<dbReference type="InterPro" id="IPR000055">
    <property type="entry name" value="Restrct_endonuc_typeI_TRD"/>
</dbReference>
<dbReference type="Pfam" id="PF01420">
    <property type="entry name" value="Methylase_S"/>
    <property type="match status" value="2"/>
</dbReference>
<dbReference type="RefSeq" id="WP_133620589.1">
    <property type="nucleotide sequence ID" value="NZ_SNZK01000006.1"/>
</dbReference>
<dbReference type="STRING" id="1265846.PROCOU_16514"/>